<evidence type="ECO:0000256" key="1">
    <source>
        <dbReference type="SAM" id="MobiDB-lite"/>
    </source>
</evidence>
<dbReference type="AlphaFoldDB" id="A0A3R7RFA8"/>
<evidence type="ECO:0000313" key="3">
    <source>
        <dbReference type="Proteomes" id="UP000283634"/>
    </source>
</evidence>
<gene>
    <name evidence="2" type="ORF">TraAM80_06922</name>
</gene>
<dbReference type="GeneID" id="40330855"/>
<keyword evidence="3" id="KW-1185">Reference proteome</keyword>
<evidence type="ECO:0008006" key="4">
    <source>
        <dbReference type="Google" id="ProtNLM"/>
    </source>
</evidence>
<proteinExistence type="predicted"/>
<organism evidence="2 3">
    <name type="scientific">Trypanosoma rangeli</name>
    <dbReference type="NCBI Taxonomy" id="5698"/>
    <lineage>
        <taxon>Eukaryota</taxon>
        <taxon>Discoba</taxon>
        <taxon>Euglenozoa</taxon>
        <taxon>Kinetoplastea</taxon>
        <taxon>Metakinetoplastina</taxon>
        <taxon>Trypanosomatida</taxon>
        <taxon>Trypanosomatidae</taxon>
        <taxon>Trypanosoma</taxon>
        <taxon>Herpetosoma</taxon>
    </lineage>
</organism>
<feature type="region of interest" description="Disordered" evidence="1">
    <location>
        <begin position="150"/>
        <end position="179"/>
    </location>
</feature>
<dbReference type="VEuPathDB" id="TriTrypDB:TRSC58_01437"/>
<dbReference type="RefSeq" id="XP_029236402.1">
    <property type="nucleotide sequence ID" value="XM_029383744.1"/>
</dbReference>
<dbReference type="EMBL" id="MKGL01000269">
    <property type="protein sequence ID" value="RNF01551.1"/>
    <property type="molecule type" value="Genomic_DNA"/>
</dbReference>
<accession>A0A3R7RFA8</accession>
<reference evidence="2 3" key="1">
    <citation type="journal article" date="2018" name="BMC Genomics">
        <title>Genomic comparison of Trypanosoma conorhini and Trypanosoma rangeli to Trypanosoma cruzi strains of high and low virulence.</title>
        <authorList>
            <person name="Bradwell K.R."/>
            <person name="Koparde V.N."/>
            <person name="Matveyev A.V."/>
            <person name="Serrano M.G."/>
            <person name="Alves J.M."/>
            <person name="Parikh H."/>
            <person name="Huang B."/>
            <person name="Lee V."/>
            <person name="Espinosa-Alvarez O."/>
            <person name="Ortiz P.A."/>
            <person name="Costa-Martins A.G."/>
            <person name="Teixeira M.M."/>
            <person name="Buck G.A."/>
        </authorList>
    </citation>
    <scope>NUCLEOTIDE SEQUENCE [LARGE SCALE GENOMIC DNA]</scope>
    <source>
        <strain evidence="2 3">AM80</strain>
    </source>
</reference>
<evidence type="ECO:0000313" key="2">
    <source>
        <dbReference type="EMBL" id="RNF01551.1"/>
    </source>
</evidence>
<comment type="caution">
    <text evidence="2">The sequence shown here is derived from an EMBL/GenBank/DDBJ whole genome shotgun (WGS) entry which is preliminary data.</text>
</comment>
<feature type="region of interest" description="Disordered" evidence="1">
    <location>
        <begin position="1"/>
        <end position="102"/>
    </location>
</feature>
<feature type="non-terminal residue" evidence="2">
    <location>
        <position position="1"/>
    </location>
</feature>
<dbReference type="Proteomes" id="UP000283634">
    <property type="component" value="Unassembled WGS sequence"/>
</dbReference>
<name>A0A3R7RFA8_TRYRA</name>
<protein>
    <recommendedName>
        <fullName evidence="4">Metal-binding domain-containing protein</fullName>
    </recommendedName>
</protein>
<dbReference type="OrthoDB" id="249128at2759"/>
<sequence length="825" mass="89576">ADEANAPSNAAKHVDEANAPSEAAKRTDEANAPSEAAKRTDEANAPSKAVKHADEANAPSNAAKHVDEANAPSNAAKHVDEANAPSEAAKRTDEANVPAMSVRPSKGTIAALVSSSGVEDASPNRELLGGVGGDNPSLVVSAARKVSVLGDASEERRRSASGAVPVTRSDAVAPPPRLTSAVEASGGPCRLVGEEKAPAVVASESCNTPNTEVTEERLLIEIECAFGDSNVVFPFSWRMNSGTVLQSLRAACFLALDVPMDDDVNVYDRNGVALRFEEDTCQRLKDILQSGRRRVGLVLWAGHPCTTGLPLQCCVSWCTQQVVLVYAVHPESALRDLREAILEEYDAGCDATTDLKFFLTDEGGGTETELTENEAYMQLKAASRSGELVNIRVVNPNRSPPSRSVGRKLSSAAAVFAEEVLHVLGAQFNSQDVLKLFEEYREKSGPFDNGENDFFALITVMLSDPRTMTLENLTSLLVKSALSCGEEEVINILSCCSVRAQLRASRRPLEVLKRFFRRLYNSTQLPEGAQGIPLAMVTRQLAQAGLRDAKGLLRRDRTLLSELQEKDYTELCLRLYYTDAKVVSRAAVAARLSGISSLRSRRAMTREEQELLQRDYIHELRHALDGVRATDMTKFLITQDPHPEPRFHCLLSVVGSLLATHPVQHPHHWLVERFRGKMSDALDAKIRSFEDSMVPTPQLYRLCWDMLKPELHHLSLLPKSHVASALAYWAFFAVQLLCVNRSLEFPPVPLVDLKQFSPVGSPILPAAIARNGAISVASPAAAAGGVGGGAAAVSSACQKKPKIKYKYSYLCHDLRRNPGRPSSLK</sequence>
<dbReference type="OMA" id="SAFAYWA"/>